<dbReference type="Pfam" id="PF03473">
    <property type="entry name" value="MOSC"/>
    <property type="match status" value="1"/>
</dbReference>
<dbReference type="InterPro" id="IPR005303">
    <property type="entry name" value="MOCOS_middle"/>
</dbReference>
<dbReference type="Proteomes" id="UP000219482">
    <property type="component" value="Unassembled WGS sequence"/>
</dbReference>
<dbReference type="RefSeq" id="WP_097183184.1">
    <property type="nucleotide sequence ID" value="NZ_OCNK01000001.1"/>
</dbReference>
<name>A0A286GKR0_9ACTN</name>
<dbReference type="PROSITE" id="PS51340">
    <property type="entry name" value="MOSC"/>
    <property type="match status" value="1"/>
</dbReference>
<dbReference type="SUPFAM" id="SSF50800">
    <property type="entry name" value="PK beta-barrel domain-like"/>
    <property type="match status" value="1"/>
</dbReference>
<dbReference type="InterPro" id="IPR005302">
    <property type="entry name" value="MoCF_Sase_C"/>
</dbReference>
<dbReference type="EMBL" id="OCNK01000001">
    <property type="protein sequence ID" value="SOD95669.1"/>
    <property type="molecule type" value="Genomic_DNA"/>
</dbReference>
<evidence type="ECO:0000259" key="1">
    <source>
        <dbReference type="PROSITE" id="PS51340"/>
    </source>
</evidence>
<gene>
    <name evidence="2" type="ORF">SAMN06272739_1291</name>
</gene>
<dbReference type="GO" id="GO:0030151">
    <property type="term" value="F:molybdenum ion binding"/>
    <property type="evidence" value="ECO:0007669"/>
    <property type="project" value="InterPro"/>
</dbReference>
<dbReference type="GO" id="GO:0030170">
    <property type="term" value="F:pyridoxal phosphate binding"/>
    <property type="evidence" value="ECO:0007669"/>
    <property type="project" value="InterPro"/>
</dbReference>
<dbReference type="OrthoDB" id="9793178at2"/>
<sequence length="243" mass="26496">MRVAELWRYPVKSLQGERLAAAEIDALGIAGDRRWALFDRTSGLGLTARRVPELLFGSARLTSDGGVEVVLPDGTVTTDEQVLSDWLGRDVELRAASERDDQIPTYEAPADEDVPDPTEWLQWEGAPGPFHDSPRIRLSLVSTGTLGTWDRRRFRANVVLDGEGEDELRGREADLGTVRLRVGIPIARCVMTTRPQPGGIGRDTSVLKTIHRERDGHLAVRAAVLAAGTVRTGDALVVAESAD</sequence>
<dbReference type="Pfam" id="PF03476">
    <property type="entry name" value="MOSC_N"/>
    <property type="match status" value="1"/>
</dbReference>
<organism evidence="2 3">
    <name type="scientific">Blastococcus haudaquaticus</name>
    <dbReference type="NCBI Taxonomy" id="1938745"/>
    <lineage>
        <taxon>Bacteria</taxon>
        <taxon>Bacillati</taxon>
        <taxon>Actinomycetota</taxon>
        <taxon>Actinomycetes</taxon>
        <taxon>Geodermatophilales</taxon>
        <taxon>Geodermatophilaceae</taxon>
        <taxon>Blastococcus</taxon>
    </lineage>
</organism>
<evidence type="ECO:0000313" key="2">
    <source>
        <dbReference type="EMBL" id="SOD95669.1"/>
    </source>
</evidence>
<feature type="domain" description="MOSC" evidence="1">
    <location>
        <begin position="49"/>
        <end position="239"/>
    </location>
</feature>
<evidence type="ECO:0000313" key="3">
    <source>
        <dbReference type="Proteomes" id="UP000219482"/>
    </source>
</evidence>
<proteinExistence type="predicted"/>
<dbReference type="InterPro" id="IPR011037">
    <property type="entry name" value="Pyrv_Knase-like_insert_dom_sf"/>
</dbReference>
<accession>A0A286GKR0</accession>
<keyword evidence="3" id="KW-1185">Reference proteome</keyword>
<reference evidence="3" key="1">
    <citation type="submission" date="2017-09" db="EMBL/GenBank/DDBJ databases">
        <authorList>
            <person name="Varghese N."/>
            <person name="Submissions S."/>
        </authorList>
    </citation>
    <scope>NUCLEOTIDE SEQUENCE [LARGE SCALE GENOMIC DNA]</scope>
    <source>
        <strain evidence="3">DSM 44270</strain>
    </source>
</reference>
<protein>
    <recommendedName>
        <fullName evidence="1">MOSC domain-containing protein</fullName>
    </recommendedName>
</protein>
<dbReference type="AlphaFoldDB" id="A0A286GKR0"/>
<dbReference type="GO" id="GO:0003824">
    <property type="term" value="F:catalytic activity"/>
    <property type="evidence" value="ECO:0007669"/>
    <property type="project" value="InterPro"/>
</dbReference>